<dbReference type="NCBIfam" id="NF047352">
    <property type="entry name" value="P_loop_sacsin"/>
    <property type="match status" value="1"/>
</dbReference>
<dbReference type="InterPro" id="IPR058210">
    <property type="entry name" value="SACS/Nov_dom"/>
</dbReference>
<dbReference type="OrthoDB" id="1262810at2759"/>
<feature type="domain" description="Sacsin/Nov" evidence="2">
    <location>
        <begin position="21"/>
        <end position="148"/>
    </location>
</feature>
<proteinExistence type="predicted"/>
<dbReference type="SUPFAM" id="SSF55874">
    <property type="entry name" value="ATPase domain of HSP90 chaperone/DNA topoisomerase II/histidine kinase"/>
    <property type="match status" value="1"/>
</dbReference>
<dbReference type="Pfam" id="PF25794">
    <property type="entry name" value="SACS"/>
    <property type="match status" value="1"/>
</dbReference>
<evidence type="ECO:0000313" key="4">
    <source>
        <dbReference type="Proteomes" id="UP000245119"/>
    </source>
</evidence>
<dbReference type="InterPro" id="IPR052972">
    <property type="entry name" value="Sacsin_chaperone_reg"/>
</dbReference>
<keyword evidence="4" id="KW-1185">Reference proteome</keyword>
<dbReference type="GO" id="GO:0030544">
    <property type="term" value="F:Hsp70 protein binding"/>
    <property type="evidence" value="ECO:0007669"/>
    <property type="project" value="TreeGrafter"/>
</dbReference>
<feature type="region of interest" description="Disordered" evidence="1">
    <location>
        <begin position="312"/>
        <end position="340"/>
    </location>
</feature>
<dbReference type="Proteomes" id="UP000245119">
    <property type="component" value="Linkage Group LG14"/>
</dbReference>
<gene>
    <name evidence="3" type="ORF">C0Q70_20983</name>
</gene>
<accession>A0A2T7NB86</accession>
<sequence>MASGSESEGEEGEELGIIRATLIRELRNVLDEYPDDGQILKEMIQNAEDAGASEMKFVSDTREFNRNVSPADIKKHPYLNFFKGPALYAFNNAKFSDRDWQGIRMIHTSVKEADPLKVGRFGLGFKSVFHLTDRLTIISGNHLLYMDPFRGEDRCCILKKLSGIKRVKGNLSWGALWDLLPAAWECSKRKCDFYRGLMAAGGQMPVTEVWSSVLKEVEMLDVQNGQSVVQSEKWLVVNYHPGQSDLSPELAELCEDPQLSYKPYVGVAAPLEGQDKFPEPDLLFPSSAPGISQPDRTACPCQRLLCPQSEPPPCQVAHGRPTEPPGSHGPVSSLEPSVGGAAASSLLHHAANEVRKLHRFLGQA</sequence>
<name>A0A2T7NB86_POMCA</name>
<dbReference type="PANTHER" id="PTHR15600">
    <property type="entry name" value="SACSIN"/>
    <property type="match status" value="1"/>
</dbReference>
<dbReference type="AlphaFoldDB" id="A0A2T7NB86"/>
<organism evidence="3 4">
    <name type="scientific">Pomacea canaliculata</name>
    <name type="common">Golden apple snail</name>
    <dbReference type="NCBI Taxonomy" id="400727"/>
    <lineage>
        <taxon>Eukaryota</taxon>
        <taxon>Metazoa</taxon>
        <taxon>Spiralia</taxon>
        <taxon>Lophotrochozoa</taxon>
        <taxon>Mollusca</taxon>
        <taxon>Gastropoda</taxon>
        <taxon>Caenogastropoda</taxon>
        <taxon>Architaenioglossa</taxon>
        <taxon>Ampullarioidea</taxon>
        <taxon>Ampullariidae</taxon>
        <taxon>Pomacea</taxon>
    </lineage>
</organism>
<dbReference type="InterPro" id="IPR036890">
    <property type="entry name" value="HATPase_C_sf"/>
</dbReference>
<protein>
    <recommendedName>
        <fullName evidence="2">Sacsin/Nov domain-containing protein</fullName>
    </recommendedName>
</protein>
<evidence type="ECO:0000256" key="1">
    <source>
        <dbReference type="SAM" id="MobiDB-lite"/>
    </source>
</evidence>
<reference evidence="3 4" key="1">
    <citation type="submission" date="2018-04" db="EMBL/GenBank/DDBJ databases">
        <title>The genome of golden apple snail Pomacea canaliculata provides insight into stress tolerance and invasive adaptation.</title>
        <authorList>
            <person name="Liu C."/>
            <person name="Liu B."/>
            <person name="Ren Y."/>
            <person name="Zhang Y."/>
            <person name="Wang H."/>
            <person name="Li S."/>
            <person name="Jiang F."/>
            <person name="Yin L."/>
            <person name="Zhang G."/>
            <person name="Qian W."/>
            <person name="Fan W."/>
        </authorList>
    </citation>
    <scope>NUCLEOTIDE SEQUENCE [LARGE SCALE GENOMIC DNA]</scope>
    <source>
        <strain evidence="3">SZHN2017</strain>
        <tissue evidence="3">Muscle</tissue>
    </source>
</reference>
<dbReference type="EMBL" id="PZQS01000014">
    <property type="protein sequence ID" value="PVD18434.1"/>
    <property type="molecule type" value="Genomic_DNA"/>
</dbReference>
<evidence type="ECO:0000313" key="3">
    <source>
        <dbReference type="EMBL" id="PVD18434.1"/>
    </source>
</evidence>
<dbReference type="STRING" id="400727.A0A2T7NB86"/>
<dbReference type="PANTHER" id="PTHR15600:SF42">
    <property type="entry name" value="SACSIN"/>
    <property type="match status" value="1"/>
</dbReference>
<evidence type="ECO:0000259" key="2">
    <source>
        <dbReference type="Pfam" id="PF25794"/>
    </source>
</evidence>
<comment type="caution">
    <text evidence="3">The sequence shown here is derived from an EMBL/GenBank/DDBJ whole genome shotgun (WGS) entry which is preliminary data.</text>
</comment>